<evidence type="ECO:0000313" key="1">
    <source>
        <dbReference type="EMBL" id="OGG94332.1"/>
    </source>
</evidence>
<organism evidence="1 2">
    <name type="scientific">Candidatus Lambdaproteobacteria bacterium RIFOXYD2_FULL_50_16</name>
    <dbReference type="NCBI Taxonomy" id="1817772"/>
    <lineage>
        <taxon>Bacteria</taxon>
        <taxon>Pseudomonadati</taxon>
        <taxon>Pseudomonadota</taxon>
        <taxon>Candidatus Lambdaproteobacteria</taxon>
    </lineage>
</organism>
<comment type="caution">
    <text evidence="1">The sequence shown here is derived from an EMBL/GenBank/DDBJ whole genome shotgun (WGS) entry which is preliminary data.</text>
</comment>
<dbReference type="EMBL" id="MFNE01000039">
    <property type="protein sequence ID" value="OGG94332.1"/>
    <property type="molecule type" value="Genomic_DNA"/>
</dbReference>
<reference evidence="1 2" key="1">
    <citation type="journal article" date="2016" name="Nat. Commun.">
        <title>Thousands of microbial genomes shed light on interconnected biogeochemical processes in an aquifer system.</title>
        <authorList>
            <person name="Anantharaman K."/>
            <person name="Brown C.T."/>
            <person name="Hug L.A."/>
            <person name="Sharon I."/>
            <person name="Castelle C.J."/>
            <person name="Probst A.J."/>
            <person name="Thomas B.C."/>
            <person name="Singh A."/>
            <person name="Wilkins M.J."/>
            <person name="Karaoz U."/>
            <person name="Brodie E.L."/>
            <person name="Williams K.H."/>
            <person name="Hubbard S.S."/>
            <person name="Banfield J.F."/>
        </authorList>
    </citation>
    <scope>NUCLEOTIDE SEQUENCE [LARGE SCALE GENOMIC DNA]</scope>
</reference>
<proteinExistence type="predicted"/>
<dbReference type="STRING" id="1817772.A2527_00575"/>
<name>A0A1F6G896_9PROT</name>
<accession>A0A1F6G896</accession>
<protein>
    <submittedName>
        <fullName evidence="1">Uncharacterized protein</fullName>
    </submittedName>
</protein>
<evidence type="ECO:0000313" key="2">
    <source>
        <dbReference type="Proteomes" id="UP000178449"/>
    </source>
</evidence>
<gene>
    <name evidence="1" type="ORF">A2527_00575</name>
</gene>
<dbReference type="AlphaFoldDB" id="A0A1F6G896"/>
<sequence length="145" mass="15505">MAGATAYDAYDLKVLSPDGEMITVSAIKLDIPEYLKMEKGVLSKQWVDVKGSIVIKAETLKHFAAMAKKAGSWQDMPAIDFINFDISPDGETPLSVVLKKVRLMVSLPELKKLEGGAVEISLPILPGDVLINGASVVRPLAVGGI</sequence>
<dbReference type="Proteomes" id="UP000178449">
    <property type="component" value="Unassembled WGS sequence"/>
</dbReference>